<reference evidence="1" key="1">
    <citation type="submission" date="2019-08" db="EMBL/GenBank/DDBJ databases">
        <authorList>
            <person name="Liu F."/>
        </authorList>
    </citation>
    <scope>NUCLEOTIDE SEQUENCE [LARGE SCALE GENOMIC DNA]</scope>
    <source>
        <strain evidence="1">PA1801</strain>
        <tissue evidence="1">Leaf</tissue>
    </source>
</reference>
<comment type="caution">
    <text evidence="1">The sequence shown here is derived from an EMBL/GenBank/DDBJ whole genome shotgun (WGS) entry which is preliminary data.</text>
</comment>
<keyword evidence="2" id="KW-1185">Reference proteome</keyword>
<evidence type="ECO:0000313" key="1">
    <source>
        <dbReference type="EMBL" id="KAA3479681.1"/>
    </source>
</evidence>
<accession>A0A5B6WD33</accession>
<dbReference type="GO" id="GO:0016740">
    <property type="term" value="F:transferase activity"/>
    <property type="evidence" value="ECO:0007669"/>
    <property type="project" value="UniProtKB-KW"/>
</dbReference>
<gene>
    <name evidence="1" type="ORF">EPI10_020174</name>
</gene>
<dbReference type="AlphaFoldDB" id="A0A5B6WD33"/>
<protein>
    <submittedName>
        <fullName evidence="1">Glycosyltransferase-like protein</fullName>
    </submittedName>
</protein>
<dbReference type="EMBL" id="SMMG02000003">
    <property type="protein sequence ID" value="KAA3479681.1"/>
    <property type="molecule type" value="Genomic_DNA"/>
</dbReference>
<dbReference type="Proteomes" id="UP000325315">
    <property type="component" value="Unassembled WGS sequence"/>
</dbReference>
<evidence type="ECO:0000313" key="2">
    <source>
        <dbReference type="Proteomes" id="UP000325315"/>
    </source>
</evidence>
<sequence length="167" mass="19639">MEKLLRPYDKEFVRMAMLKHEETFKQQLEAMFQVYELHRLYRIQKTLMKSLENSRLNGSFSLKNQTSRRRLDLEHSVHHHNETSEVIDESEIELTLGPPMKERQGTTLPRTWDFGPCFSSSSSESCHVTMGYRHGGKSNNDLEEQLRKEGLDQPPWILQVLTMNMSL</sequence>
<dbReference type="PANTHER" id="PTHR33167">
    <property type="entry name" value="TRANSCRIPTION FACTOR, PUTATIVE (DUF863)-RELATED"/>
    <property type="match status" value="1"/>
</dbReference>
<organism evidence="1 2">
    <name type="scientific">Gossypium australe</name>
    <dbReference type="NCBI Taxonomy" id="47621"/>
    <lineage>
        <taxon>Eukaryota</taxon>
        <taxon>Viridiplantae</taxon>
        <taxon>Streptophyta</taxon>
        <taxon>Embryophyta</taxon>
        <taxon>Tracheophyta</taxon>
        <taxon>Spermatophyta</taxon>
        <taxon>Magnoliopsida</taxon>
        <taxon>eudicotyledons</taxon>
        <taxon>Gunneridae</taxon>
        <taxon>Pentapetalae</taxon>
        <taxon>rosids</taxon>
        <taxon>malvids</taxon>
        <taxon>Malvales</taxon>
        <taxon>Malvaceae</taxon>
        <taxon>Malvoideae</taxon>
        <taxon>Gossypium</taxon>
    </lineage>
</organism>
<name>A0A5B6WD33_9ROSI</name>
<proteinExistence type="predicted"/>
<dbReference type="PANTHER" id="PTHR33167:SF26">
    <property type="entry name" value="EXPRESSED PROTEIN"/>
    <property type="match status" value="1"/>
</dbReference>
<dbReference type="OrthoDB" id="666348at2759"/>
<keyword evidence="1" id="KW-0808">Transferase</keyword>